<evidence type="ECO:0000256" key="1">
    <source>
        <dbReference type="SAM" id="MobiDB-lite"/>
    </source>
</evidence>
<feature type="compositionally biased region" description="Low complexity" evidence="1">
    <location>
        <begin position="237"/>
        <end position="248"/>
    </location>
</feature>
<dbReference type="SUPFAM" id="SSF109998">
    <property type="entry name" value="Triger factor/SurA peptide-binding domain-like"/>
    <property type="match status" value="1"/>
</dbReference>
<feature type="region of interest" description="Disordered" evidence="1">
    <location>
        <begin position="230"/>
        <end position="249"/>
    </location>
</feature>
<proteinExistence type="predicted"/>
<feature type="chain" id="PRO_5039583137" evidence="2">
    <location>
        <begin position="20"/>
        <end position="340"/>
    </location>
</feature>
<feature type="signal peptide" evidence="2">
    <location>
        <begin position="1"/>
        <end position="19"/>
    </location>
</feature>
<gene>
    <name evidence="3" type="ORF">CTZ28_38440</name>
</gene>
<accession>A0A3M0IFT4</accession>
<evidence type="ECO:0000256" key="2">
    <source>
        <dbReference type="SAM" id="SignalP"/>
    </source>
</evidence>
<keyword evidence="4" id="KW-1185">Reference proteome</keyword>
<dbReference type="AlphaFoldDB" id="A0A3M0IFT4"/>
<reference evidence="3 4" key="1">
    <citation type="submission" date="2017-11" db="EMBL/GenBank/DDBJ databases">
        <title>Draft genome of actinobacteria isolated from guarana (Paullinia cupana (Mart.) Ducke.</title>
        <authorList>
            <person name="Siqueira K.A."/>
            <person name="Liotti R.G."/>
            <person name="Mendes T.A.O."/>
            <person name="Soares M.A."/>
        </authorList>
    </citation>
    <scope>NUCLEOTIDE SEQUENCE [LARGE SCALE GENOMIC DNA]</scope>
    <source>
        <strain evidence="3 4">193</strain>
    </source>
</reference>
<comment type="caution">
    <text evidence="3">The sequence shown here is derived from an EMBL/GenBank/DDBJ whole genome shotgun (WGS) entry which is preliminary data.</text>
</comment>
<dbReference type="RefSeq" id="WP_121894441.1">
    <property type="nucleotide sequence ID" value="NZ_PENI01000038.1"/>
</dbReference>
<evidence type="ECO:0000313" key="4">
    <source>
        <dbReference type="Proteomes" id="UP000270471"/>
    </source>
</evidence>
<name>A0A3M0IFT4_9ACTN</name>
<dbReference type="InterPro" id="IPR027304">
    <property type="entry name" value="Trigger_fact/SurA_dom_sf"/>
</dbReference>
<evidence type="ECO:0000313" key="3">
    <source>
        <dbReference type="EMBL" id="RMB80746.1"/>
    </source>
</evidence>
<sequence length="340" mass="37022">MLGAACVAVVALTVAAVTALGHQRGDEVASLDGHPVTRDELIFHMKRLAPTVQNELRTAYHLQAPFTWSAMTGKRTALQRLEDRAFDEIREDRTTLLLAEEQGLIDSADFADLEAERTKENASRAQDIAAGRTVYGVSQFSPEEYYGHRLTELTTGLKIRLAKTPGDPLHVTDADVRKAFDADPDAWSANATTYRYSRLVVQVPKNASAAHVSALQRRVQAAGRLSAVSGEPDAELTTGTYDGSGSTGLNTHDQDLMSVLGELEPGGISPPVTGTGQLTFYQLDSRKTDEDKAFKEYAQRIRQSLVDEKFTAFLQRRADDASLDVDASAVAAINTKDVQQ</sequence>
<organism evidence="3 4">
    <name type="scientific">Streptomyces shenzhenensis</name>
    <dbReference type="NCBI Taxonomy" id="943815"/>
    <lineage>
        <taxon>Bacteria</taxon>
        <taxon>Bacillati</taxon>
        <taxon>Actinomycetota</taxon>
        <taxon>Actinomycetes</taxon>
        <taxon>Kitasatosporales</taxon>
        <taxon>Streptomycetaceae</taxon>
        <taxon>Streptomyces</taxon>
    </lineage>
</organism>
<protein>
    <submittedName>
        <fullName evidence="3">Uncharacterized protein</fullName>
    </submittedName>
</protein>
<dbReference type="EMBL" id="PENI01000038">
    <property type="protein sequence ID" value="RMB80746.1"/>
    <property type="molecule type" value="Genomic_DNA"/>
</dbReference>
<dbReference type="Proteomes" id="UP000270471">
    <property type="component" value="Unassembled WGS sequence"/>
</dbReference>
<keyword evidence="2" id="KW-0732">Signal</keyword>
<dbReference type="OrthoDB" id="4229635at2"/>